<dbReference type="Pfam" id="PF13416">
    <property type="entry name" value="SBP_bac_8"/>
    <property type="match status" value="1"/>
</dbReference>
<keyword evidence="1" id="KW-0732">Signal</keyword>
<gene>
    <name evidence="2" type="ORF">O9H85_06940</name>
</gene>
<dbReference type="SUPFAM" id="SSF53850">
    <property type="entry name" value="Periplasmic binding protein-like II"/>
    <property type="match status" value="1"/>
</dbReference>
<dbReference type="RefSeq" id="WP_269880584.1">
    <property type="nucleotide sequence ID" value="NZ_JAQAGZ010000004.1"/>
</dbReference>
<comment type="caution">
    <text evidence="2">The sequence shown here is derived from an EMBL/GenBank/DDBJ whole genome shotgun (WGS) entry which is preliminary data.</text>
</comment>
<dbReference type="InterPro" id="IPR050490">
    <property type="entry name" value="Bact_solute-bd_prot1"/>
</dbReference>
<reference evidence="2 3" key="1">
    <citation type="submission" date="2022-12" db="EMBL/GenBank/DDBJ databases">
        <title>Draft genome sequence of Paenibacillus sp. dW9.</title>
        <authorList>
            <person name="Choi E.-W."/>
            <person name="Kim D.-U."/>
        </authorList>
    </citation>
    <scope>NUCLEOTIDE SEQUENCE [LARGE SCALE GENOMIC DNA]</scope>
    <source>
        <strain evidence="3">dW9</strain>
    </source>
</reference>
<dbReference type="Gene3D" id="3.40.190.10">
    <property type="entry name" value="Periplasmic binding protein-like II"/>
    <property type="match status" value="1"/>
</dbReference>
<proteinExistence type="predicted"/>
<organism evidence="2 3">
    <name type="scientific">Paenibacillus gyeongsangnamensis</name>
    <dbReference type="NCBI Taxonomy" id="3388067"/>
    <lineage>
        <taxon>Bacteria</taxon>
        <taxon>Bacillati</taxon>
        <taxon>Bacillota</taxon>
        <taxon>Bacilli</taxon>
        <taxon>Bacillales</taxon>
        <taxon>Paenibacillaceae</taxon>
        <taxon>Paenibacillus</taxon>
    </lineage>
</organism>
<dbReference type="Proteomes" id="UP001527882">
    <property type="component" value="Unassembled WGS sequence"/>
</dbReference>
<feature type="signal peptide" evidence="1">
    <location>
        <begin position="1"/>
        <end position="27"/>
    </location>
</feature>
<evidence type="ECO:0000313" key="2">
    <source>
        <dbReference type="EMBL" id="MCZ8512166.1"/>
    </source>
</evidence>
<dbReference type="PROSITE" id="PS51257">
    <property type="entry name" value="PROKAR_LIPOPROTEIN"/>
    <property type="match status" value="1"/>
</dbReference>
<sequence length="442" mass="48310">MSQSKFKAFAVLSVCSALVFASACSKAPQGASGNPSGGSASGGPEPKTLKIAPDAWMVEKLQLNTAVAKFKEKHPDVNVVLQPYPDKTVLANFALQWSQNKTDADIVMVDGSQEAVQYMAKDLLLDFNKTDFFTGATAKDKFVGTALKFGDVNGFQFAIPFSLETYAINVNKKMFQEAGLTDAQGNVIQPKNWDEIYQYAKKLTKKDGNKVTQQGMTIQWGPNAQSTLIAVEQAARGSFYKDNSNVLTFDTPEMRNILSIWKKGADEGVFSIDTFTNKDAGRNNFDAGQVAMLLQSGSTAAEAEPTIGKGNSTVIPIPGSDKNGSYAFTAGIIVPKATKAPKLAVQFIQEALMDSQVQNDGATKWGKLPVINDYFDKINAEWKTNLYTIIQKSVTAPFYRDYPVLDKNMPVELQNYLTGKEDLDTFIKNAEKMIDGINKNVK</sequence>
<feature type="chain" id="PRO_5046940814" evidence="1">
    <location>
        <begin position="28"/>
        <end position="442"/>
    </location>
</feature>
<evidence type="ECO:0000313" key="3">
    <source>
        <dbReference type="Proteomes" id="UP001527882"/>
    </source>
</evidence>
<dbReference type="InterPro" id="IPR006059">
    <property type="entry name" value="SBP"/>
</dbReference>
<evidence type="ECO:0000256" key="1">
    <source>
        <dbReference type="SAM" id="SignalP"/>
    </source>
</evidence>
<dbReference type="EMBL" id="JAQAGZ010000004">
    <property type="protein sequence ID" value="MCZ8512166.1"/>
    <property type="molecule type" value="Genomic_DNA"/>
</dbReference>
<dbReference type="PANTHER" id="PTHR43649">
    <property type="entry name" value="ARABINOSE-BINDING PROTEIN-RELATED"/>
    <property type="match status" value="1"/>
</dbReference>
<name>A0ABT4Q5U2_9BACL</name>
<keyword evidence="3" id="KW-1185">Reference proteome</keyword>
<dbReference type="PANTHER" id="PTHR43649:SF12">
    <property type="entry name" value="DIACETYLCHITOBIOSE BINDING PROTEIN DASA"/>
    <property type="match status" value="1"/>
</dbReference>
<protein>
    <submittedName>
        <fullName evidence="2">Extracellular solute-binding protein</fullName>
    </submittedName>
</protein>
<accession>A0ABT4Q5U2</accession>